<evidence type="ECO:0008006" key="4">
    <source>
        <dbReference type="Google" id="ProtNLM"/>
    </source>
</evidence>
<comment type="caution">
    <text evidence="2">The sequence shown here is derived from an EMBL/GenBank/DDBJ whole genome shotgun (WGS) entry which is preliminary data.</text>
</comment>
<evidence type="ECO:0000256" key="1">
    <source>
        <dbReference type="SAM" id="Phobius"/>
    </source>
</evidence>
<organism evidence="2 3">
    <name type="scientific">Acidovorax facilis</name>
    <dbReference type="NCBI Taxonomy" id="12917"/>
    <lineage>
        <taxon>Bacteria</taxon>
        <taxon>Pseudomonadati</taxon>
        <taxon>Pseudomonadota</taxon>
        <taxon>Betaproteobacteria</taxon>
        <taxon>Burkholderiales</taxon>
        <taxon>Comamonadaceae</taxon>
        <taxon>Acidovorax</taxon>
    </lineage>
</organism>
<dbReference type="Proteomes" id="UP001595693">
    <property type="component" value="Unassembled WGS sequence"/>
</dbReference>
<keyword evidence="1" id="KW-0472">Membrane</keyword>
<feature type="transmembrane region" description="Helical" evidence="1">
    <location>
        <begin position="34"/>
        <end position="52"/>
    </location>
</feature>
<keyword evidence="1" id="KW-0812">Transmembrane</keyword>
<feature type="transmembrane region" description="Helical" evidence="1">
    <location>
        <begin position="192"/>
        <end position="217"/>
    </location>
</feature>
<accession>A0ABV8D4I5</accession>
<sequence>MPFEEQGAAPSNKTIKKVDMQTAALMTRQRTSSYWIALIFVAILGAIQVYFFDITFHGPDQIRDVEIARRLIHHQEWPLNGPPLFGERFNLPPGFYYLLALPLLVRDTEAAIFITFGALFALSVWYLLRVIHAQLGSRCALAYAVLAFPVFASFYTHSAWNPALVMTLSNVVLGLFISLAQQHRHDGLLLPLAAFLLVQIHPSAAPLLLGLGAYALLNYQVLLNRRTLASLLLIAGMTAVWGSQSGAVSKLLSPAPASAATASGHGWLSNLLDMDKWRDVFLMPYSAIESIQPAISGLGALTAFHLTLMLGGVLLGIVYAAKERTLRWILLTTVLWFIVSMAFLSQGAFWHLDVVHPWLAVLAAYGLARASEKASLSTGHFNALATTSLVLVVVAHLNLYLQFEKRGKYDLLLASLFFPKLEPLEYKIPGYTFKYLHEMRDGLSSRGICQDQVIGLDPMVMGNAVNRKLDAPCPSPATTGQVSQTLYFIASDQDALRFDFTKGLQAMTTVGASAIYAVRNTGALVNGKAENNVLSNKKIDYMTFLPARLAEGLTLTLPPAPETIVRVALRCGRDYPIEQQAHWKVQGAEYKKPLTTAHARYLGSNYYDLEWTLTMPASQVYGATISSTLGPLDCDVSAITRPITAH</sequence>
<evidence type="ECO:0000313" key="2">
    <source>
        <dbReference type="EMBL" id="MFC3933112.1"/>
    </source>
</evidence>
<feature type="transmembrane region" description="Helical" evidence="1">
    <location>
        <begin position="110"/>
        <end position="128"/>
    </location>
</feature>
<evidence type="ECO:0000313" key="3">
    <source>
        <dbReference type="Proteomes" id="UP001595693"/>
    </source>
</evidence>
<feature type="transmembrane region" description="Helical" evidence="1">
    <location>
        <begin position="381"/>
        <end position="401"/>
    </location>
</feature>
<reference evidence="3" key="1">
    <citation type="journal article" date="2019" name="Int. J. Syst. Evol. Microbiol.">
        <title>The Global Catalogue of Microorganisms (GCM) 10K type strain sequencing project: providing services to taxonomists for standard genome sequencing and annotation.</title>
        <authorList>
            <consortium name="The Broad Institute Genomics Platform"/>
            <consortium name="The Broad Institute Genome Sequencing Center for Infectious Disease"/>
            <person name="Wu L."/>
            <person name="Ma J."/>
        </authorList>
    </citation>
    <scope>NUCLEOTIDE SEQUENCE [LARGE SCALE GENOMIC DNA]</scope>
    <source>
        <strain evidence="3">CCUG 2113</strain>
    </source>
</reference>
<feature type="transmembrane region" description="Helical" evidence="1">
    <location>
        <begin position="294"/>
        <end position="321"/>
    </location>
</feature>
<protein>
    <recommendedName>
        <fullName evidence="4">Glycosyltransferase RgtA/B/C/D-like domain-containing protein</fullName>
    </recommendedName>
</protein>
<name>A0ABV8D4I5_9BURK</name>
<feature type="transmembrane region" description="Helical" evidence="1">
    <location>
        <begin position="140"/>
        <end position="157"/>
    </location>
</feature>
<proteinExistence type="predicted"/>
<keyword evidence="1" id="KW-1133">Transmembrane helix</keyword>
<dbReference type="RefSeq" id="WP_055402693.1">
    <property type="nucleotide sequence ID" value="NZ_JBHSAJ010000001.1"/>
</dbReference>
<gene>
    <name evidence="2" type="ORF">ACFOW3_00570</name>
</gene>
<keyword evidence="3" id="KW-1185">Reference proteome</keyword>
<dbReference type="EMBL" id="JBHSAJ010000001">
    <property type="protein sequence ID" value="MFC3933112.1"/>
    <property type="molecule type" value="Genomic_DNA"/>
</dbReference>
<feature type="transmembrane region" description="Helical" evidence="1">
    <location>
        <begin position="328"/>
        <end position="349"/>
    </location>
</feature>